<proteinExistence type="predicted"/>
<name>A0A833TRE8_PHYIN</name>
<keyword evidence="2" id="KW-1185">Reference proteome</keyword>
<organism evidence="1 2">
    <name type="scientific">Phytophthora infestans</name>
    <name type="common">Potato late blight agent</name>
    <name type="synonym">Botrytis infestans</name>
    <dbReference type="NCBI Taxonomy" id="4787"/>
    <lineage>
        <taxon>Eukaryota</taxon>
        <taxon>Sar</taxon>
        <taxon>Stramenopiles</taxon>
        <taxon>Oomycota</taxon>
        <taxon>Peronosporomycetes</taxon>
        <taxon>Peronosporales</taxon>
        <taxon>Peronosporaceae</taxon>
        <taxon>Phytophthora</taxon>
    </lineage>
</organism>
<dbReference type="EMBL" id="WSZM01000052">
    <property type="protein sequence ID" value="KAF4045281.1"/>
    <property type="molecule type" value="Genomic_DNA"/>
</dbReference>
<dbReference type="Proteomes" id="UP000602510">
    <property type="component" value="Unassembled WGS sequence"/>
</dbReference>
<gene>
    <name evidence="1" type="ORF">GN244_ATG02325</name>
</gene>
<dbReference type="AlphaFoldDB" id="A0A833TRE8"/>
<sequence>MYEYKFDGGGSVYRVSNDEWRDLDGGDVLPGFHVEKSDLKMVLNSDADVSPDEDEIEIICPCRGCGERLLSLPKCSSHLEQH</sequence>
<evidence type="ECO:0000313" key="1">
    <source>
        <dbReference type="EMBL" id="KAF4045281.1"/>
    </source>
</evidence>
<reference evidence="1" key="1">
    <citation type="submission" date="2020-04" db="EMBL/GenBank/DDBJ databases">
        <title>Hybrid Assembly of Korean Phytophthora infestans isolates.</title>
        <authorList>
            <person name="Prokchorchik M."/>
            <person name="Lee Y."/>
            <person name="Seo J."/>
            <person name="Cho J.-H."/>
            <person name="Park Y.-E."/>
            <person name="Jang D.-C."/>
            <person name="Im J.-S."/>
            <person name="Choi J.-G."/>
            <person name="Park H.-J."/>
            <person name="Lee G.-B."/>
            <person name="Lee Y.-G."/>
            <person name="Hong S.-Y."/>
            <person name="Cho K."/>
            <person name="Sohn K.H."/>
        </authorList>
    </citation>
    <scope>NUCLEOTIDE SEQUENCE</scope>
    <source>
        <strain evidence="1">KR_1_A1</strain>
    </source>
</reference>
<protein>
    <submittedName>
        <fullName evidence="1">Uncharacterized protein</fullName>
    </submittedName>
</protein>
<comment type="caution">
    <text evidence="1">The sequence shown here is derived from an EMBL/GenBank/DDBJ whole genome shotgun (WGS) entry which is preliminary data.</text>
</comment>
<evidence type="ECO:0000313" key="2">
    <source>
        <dbReference type="Proteomes" id="UP000602510"/>
    </source>
</evidence>
<accession>A0A833TRE8</accession>